<sequence>MRYRGAQWLLTGVRRYSTSNDRNIGFLGLGNMGGFMAANLVKKGFKVRGYDPSAEAMKKADKNGVFGANSVAEAIDGADVVISMLPDDKVVLETYLGKDGVIERTRKGALLIESSTVAPTLPRQLFPLALEKGKRFTDSPVSGGVMGAERGTLAIMSGGHKEDFERALPIFKAMSTNQFYCGDIGTGIIAKLTNNLILFINSLAATECLNMGISAGIDPKLLLNIINSSTGRSWFTEEYCPVPGLIPTAPSSRDYKNGFNNDLMVKDLELACGMALNVRSPVPLGVLTAQVYRIMQILGYGQKDFTYLYQIMRGEASKLKN</sequence>
<proteinExistence type="inferred from homology"/>
<comment type="similarity">
    <text evidence="2">Belongs to the HIBADH-related family. 3-hydroxyisobutyrate dehydrogenase subfamily.</text>
</comment>
<dbReference type="FunFam" id="1.10.1040.10:FF:000006">
    <property type="entry name" value="3-hydroxyisobutyrate dehydrogenase"/>
    <property type="match status" value="1"/>
</dbReference>
<organism evidence="12 13">
    <name type="scientific">Arctia plantaginis</name>
    <name type="common">Wood tiger moth</name>
    <name type="synonym">Phalaena plantaginis</name>
    <dbReference type="NCBI Taxonomy" id="874455"/>
    <lineage>
        <taxon>Eukaryota</taxon>
        <taxon>Metazoa</taxon>
        <taxon>Ecdysozoa</taxon>
        <taxon>Arthropoda</taxon>
        <taxon>Hexapoda</taxon>
        <taxon>Insecta</taxon>
        <taxon>Pterygota</taxon>
        <taxon>Neoptera</taxon>
        <taxon>Endopterygota</taxon>
        <taxon>Lepidoptera</taxon>
        <taxon>Glossata</taxon>
        <taxon>Ditrysia</taxon>
        <taxon>Noctuoidea</taxon>
        <taxon>Erebidae</taxon>
        <taxon>Arctiinae</taxon>
        <taxon>Arctia</taxon>
    </lineage>
</organism>
<keyword evidence="4 9" id="KW-0101">Branched-chain amino acid catabolism</keyword>
<dbReference type="PANTHER" id="PTHR22981">
    <property type="entry name" value="3-HYDROXYISOBUTYRATE DEHYDROGENASE-RELATED"/>
    <property type="match status" value="1"/>
</dbReference>
<evidence type="ECO:0000256" key="1">
    <source>
        <dbReference type="ARBA" id="ARBA00005109"/>
    </source>
</evidence>
<dbReference type="Gene3D" id="1.10.1040.10">
    <property type="entry name" value="N-(1-d-carboxylethyl)-l-norvaline Dehydrogenase, domain 2"/>
    <property type="match status" value="1"/>
</dbReference>
<evidence type="ECO:0000256" key="6">
    <source>
        <dbReference type="ARBA" id="ARBA00023027"/>
    </source>
</evidence>
<keyword evidence="5 9" id="KW-0560">Oxidoreductase</keyword>
<evidence type="ECO:0000259" key="11">
    <source>
        <dbReference type="Pfam" id="PF14833"/>
    </source>
</evidence>
<evidence type="ECO:0000313" key="13">
    <source>
        <dbReference type="Proteomes" id="UP000494256"/>
    </source>
</evidence>
<name>A0A8S1B2E4_ARCPL</name>
<keyword evidence="6 9" id="KW-0520">NAD</keyword>
<dbReference type="AlphaFoldDB" id="A0A8S1B2E4"/>
<reference evidence="12 13" key="1">
    <citation type="submission" date="2020-04" db="EMBL/GenBank/DDBJ databases">
        <authorList>
            <person name="Wallbank WR R."/>
            <person name="Pardo Diaz C."/>
            <person name="Kozak K."/>
            <person name="Martin S."/>
            <person name="Jiggins C."/>
            <person name="Moest M."/>
            <person name="Warren A I."/>
            <person name="Byers J.R.P. K."/>
            <person name="Montejo-Kovacevich G."/>
            <person name="Yen C E."/>
        </authorList>
    </citation>
    <scope>NUCLEOTIDE SEQUENCE [LARGE SCALE GENOMIC DNA]</scope>
</reference>
<evidence type="ECO:0000256" key="2">
    <source>
        <dbReference type="ARBA" id="ARBA00006013"/>
    </source>
</evidence>
<evidence type="ECO:0000256" key="9">
    <source>
        <dbReference type="RuleBase" id="RU910714"/>
    </source>
</evidence>
<evidence type="ECO:0000256" key="7">
    <source>
        <dbReference type="ARBA" id="ARBA00049197"/>
    </source>
</evidence>
<evidence type="ECO:0000256" key="4">
    <source>
        <dbReference type="ARBA" id="ARBA00022456"/>
    </source>
</evidence>
<evidence type="ECO:0000256" key="8">
    <source>
        <dbReference type="PIRSR" id="PIRSR000103-1"/>
    </source>
</evidence>
<dbReference type="SUPFAM" id="SSF51735">
    <property type="entry name" value="NAD(P)-binding Rossmann-fold domains"/>
    <property type="match status" value="1"/>
</dbReference>
<dbReference type="GO" id="GO:0008442">
    <property type="term" value="F:3-hydroxyisobutyrate dehydrogenase activity"/>
    <property type="evidence" value="ECO:0007669"/>
    <property type="project" value="UniProtKB-EC"/>
</dbReference>
<gene>
    <name evidence="12" type="ORF">APLA_LOCUS14235</name>
</gene>
<dbReference type="InterPro" id="IPR011548">
    <property type="entry name" value="HIBADH"/>
</dbReference>
<dbReference type="EC" id="1.1.1.31" evidence="3 9"/>
<accession>A0A8S1B2E4</accession>
<feature type="domain" description="6-phosphogluconate dehydrogenase NADP-binding" evidence="10">
    <location>
        <begin position="23"/>
        <end position="182"/>
    </location>
</feature>
<dbReference type="Pfam" id="PF03446">
    <property type="entry name" value="NAD_binding_2"/>
    <property type="match status" value="1"/>
</dbReference>
<dbReference type="Pfam" id="PF14833">
    <property type="entry name" value="NAD_binding_11"/>
    <property type="match status" value="1"/>
</dbReference>
<dbReference type="NCBIfam" id="TIGR01692">
    <property type="entry name" value="HIBADH"/>
    <property type="match status" value="1"/>
</dbReference>
<feature type="active site" evidence="8">
    <location>
        <position position="191"/>
    </location>
</feature>
<dbReference type="InterPro" id="IPR008927">
    <property type="entry name" value="6-PGluconate_DH-like_C_sf"/>
</dbReference>
<dbReference type="InterPro" id="IPR015815">
    <property type="entry name" value="HIBADH-related"/>
</dbReference>
<dbReference type="GO" id="GO:0006574">
    <property type="term" value="P:L-valine catabolic process"/>
    <property type="evidence" value="ECO:0007669"/>
    <property type="project" value="TreeGrafter"/>
</dbReference>
<evidence type="ECO:0000259" key="10">
    <source>
        <dbReference type="Pfam" id="PF03446"/>
    </source>
</evidence>
<dbReference type="InterPro" id="IPR006115">
    <property type="entry name" value="6PGDH_NADP-bd"/>
</dbReference>
<evidence type="ECO:0000256" key="5">
    <source>
        <dbReference type="ARBA" id="ARBA00023002"/>
    </source>
</evidence>
<comment type="catalytic activity">
    <reaction evidence="7 9">
        <text>3-hydroxy-2-methylpropanoate + NAD(+) = 2-methyl-3-oxopropanoate + NADH + H(+)</text>
        <dbReference type="Rhea" id="RHEA:17681"/>
        <dbReference type="ChEBI" id="CHEBI:11805"/>
        <dbReference type="ChEBI" id="CHEBI:15378"/>
        <dbReference type="ChEBI" id="CHEBI:57540"/>
        <dbReference type="ChEBI" id="CHEBI:57700"/>
        <dbReference type="ChEBI" id="CHEBI:57945"/>
        <dbReference type="EC" id="1.1.1.31"/>
    </reaction>
</comment>
<dbReference type="GO" id="GO:0051287">
    <property type="term" value="F:NAD binding"/>
    <property type="evidence" value="ECO:0007669"/>
    <property type="project" value="InterPro"/>
</dbReference>
<evidence type="ECO:0000256" key="3">
    <source>
        <dbReference type="ARBA" id="ARBA00012991"/>
    </source>
</evidence>
<dbReference type="InterPro" id="IPR029154">
    <property type="entry name" value="HIBADH-like_NADP-bd"/>
</dbReference>
<dbReference type="SUPFAM" id="SSF48179">
    <property type="entry name" value="6-phosphogluconate dehydrogenase C-terminal domain-like"/>
    <property type="match status" value="1"/>
</dbReference>
<dbReference type="InterPro" id="IPR002204">
    <property type="entry name" value="3-OH-isobutyrate_DH-rel_CS"/>
</dbReference>
<dbReference type="GO" id="GO:0005739">
    <property type="term" value="C:mitochondrion"/>
    <property type="evidence" value="ECO:0007669"/>
    <property type="project" value="TreeGrafter"/>
</dbReference>
<dbReference type="Gene3D" id="3.40.50.720">
    <property type="entry name" value="NAD(P)-binding Rossmann-like Domain"/>
    <property type="match status" value="1"/>
</dbReference>
<comment type="pathway">
    <text evidence="1 9">Amino-acid degradation; L-valine degradation.</text>
</comment>
<dbReference type="GO" id="GO:0050661">
    <property type="term" value="F:NADP binding"/>
    <property type="evidence" value="ECO:0007669"/>
    <property type="project" value="InterPro"/>
</dbReference>
<dbReference type="Proteomes" id="UP000494256">
    <property type="component" value="Unassembled WGS sequence"/>
</dbReference>
<dbReference type="InterPro" id="IPR036291">
    <property type="entry name" value="NAD(P)-bd_dom_sf"/>
</dbReference>
<protein>
    <recommendedName>
        <fullName evidence="3 9">3-hydroxyisobutyrate dehydrogenase</fullName>
        <shortName evidence="9">HIBADH</shortName>
        <ecNumber evidence="3 9">1.1.1.31</ecNumber>
    </recommendedName>
</protein>
<dbReference type="PROSITE" id="PS00895">
    <property type="entry name" value="3_HYDROXYISOBUT_DH"/>
    <property type="match status" value="1"/>
</dbReference>
<comment type="caution">
    <text evidence="12">The sequence shown here is derived from an EMBL/GenBank/DDBJ whole genome shotgun (WGS) entry which is preliminary data.</text>
</comment>
<evidence type="ECO:0000313" key="12">
    <source>
        <dbReference type="EMBL" id="CAB3253103.1"/>
    </source>
</evidence>
<dbReference type="PANTHER" id="PTHR22981:SF7">
    <property type="entry name" value="3-HYDROXYISOBUTYRATE DEHYDROGENASE, MITOCHONDRIAL"/>
    <property type="match status" value="1"/>
</dbReference>
<dbReference type="InterPro" id="IPR013328">
    <property type="entry name" value="6PGD_dom2"/>
</dbReference>
<feature type="domain" description="3-hydroxyisobutyrate dehydrogenase-like NAD-binding" evidence="11">
    <location>
        <begin position="185"/>
        <end position="310"/>
    </location>
</feature>
<dbReference type="EMBL" id="CADEBD010000388">
    <property type="protein sequence ID" value="CAB3253103.1"/>
    <property type="molecule type" value="Genomic_DNA"/>
</dbReference>
<dbReference type="PIRSF" id="PIRSF000103">
    <property type="entry name" value="HIBADH"/>
    <property type="match status" value="1"/>
</dbReference>